<dbReference type="GO" id="GO:0004040">
    <property type="term" value="F:amidase activity"/>
    <property type="evidence" value="ECO:0007669"/>
    <property type="project" value="TreeGrafter"/>
</dbReference>
<dbReference type="InterPro" id="IPR023631">
    <property type="entry name" value="Amidase_dom"/>
</dbReference>
<comment type="caution">
    <text evidence="2">The sequence shown here is derived from an EMBL/GenBank/DDBJ whole genome shotgun (WGS) entry which is preliminary data.</text>
</comment>
<sequence>MIFPSAHQHACASKQKEHQAKIDSVPPSYRTAITLNEQNIYALSLSQLASQCKSGLVSPSDIMTVYAKQAIRAHQATNCLSDLMFREALTTPSITNWGSKHLFDTPQVSTRPLMGVPVSIKDTIDIAGHDSTIGYSCNVGKPVKESSPIVRLLQDAGALIHVKTTVPPGLLAIETSSDLFGRTTNLYNSNHTPGASTGGGAALLASGGCKIEVGSDLAGSIRLPAHFCGVWSFIRKNVFFLIVLNDSLRNN</sequence>
<protein>
    <recommendedName>
        <fullName evidence="1">Amidase domain-containing protein</fullName>
    </recommendedName>
</protein>
<dbReference type="PANTHER" id="PTHR45847">
    <property type="entry name" value="FATTY ACID AMIDE HYDROLASE"/>
    <property type="match status" value="1"/>
</dbReference>
<dbReference type="InterPro" id="IPR052096">
    <property type="entry name" value="Endocannabinoid_amidase"/>
</dbReference>
<feature type="domain" description="Amidase" evidence="1">
    <location>
        <begin position="63"/>
        <end position="230"/>
    </location>
</feature>
<dbReference type="PANTHER" id="PTHR45847:SF6">
    <property type="entry name" value="FATTY ACID AMIDE HYDROLASE"/>
    <property type="match status" value="1"/>
</dbReference>
<dbReference type="Pfam" id="PF01425">
    <property type="entry name" value="Amidase"/>
    <property type="match status" value="1"/>
</dbReference>
<organism evidence="2 3">
    <name type="scientific">Agaricus bisporus var. burnettii</name>
    <dbReference type="NCBI Taxonomy" id="192524"/>
    <lineage>
        <taxon>Eukaryota</taxon>
        <taxon>Fungi</taxon>
        <taxon>Dikarya</taxon>
        <taxon>Basidiomycota</taxon>
        <taxon>Agaricomycotina</taxon>
        <taxon>Agaricomycetes</taxon>
        <taxon>Agaricomycetidae</taxon>
        <taxon>Agaricales</taxon>
        <taxon>Agaricineae</taxon>
        <taxon>Agaricaceae</taxon>
        <taxon>Agaricus</taxon>
    </lineage>
</organism>
<dbReference type="EMBL" id="JABXXO010000013">
    <property type="protein sequence ID" value="KAF7761933.1"/>
    <property type="molecule type" value="Genomic_DNA"/>
</dbReference>
<evidence type="ECO:0000313" key="3">
    <source>
        <dbReference type="Proteomes" id="UP000629468"/>
    </source>
</evidence>
<dbReference type="Gene3D" id="3.90.1300.10">
    <property type="entry name" value="Amidase signature (AS) domain"/>
    <property type="match status" value="1"/>
</dbReference>
<dbReference type="SUPFAM" id="SSF75304">
    <property type="entry name" value="Amidase signature (AS) enzymes"/>
    <property type="match status" value="1"/>
</dbReference>
<dbReference type="InterPro" id="IPR036928">
    <property type="entry name" value="AS_sf"/>
</dbReference>
<dbReference type="GO" id="GO:0009062">
    <property type="term" value="P:fatty acid catabolic process"/>
    <property type="evidence" value="ECO:0007669"/>
    <property type="project" value="TreeGrafter"/>
</dbReference>
<name>A0A8H7EX40_AGABI</name>
<dbReference type="AlphaFoldDB" id="A0A8H7EX40"/>
<accession>A0A8H7EX40</accession>
<dbReference type="Proteomes" id="UP000629468">
    <property type="component" value="Unassembled WGS sequence"/>
</dbReference>
<dbReference type="GO" id="GO:0017064">
    <property type="term" value="F:fatty acid amide hydrolase activity"/>
    <property type="evidence" value="ECO:0007669"/>
    <property type="project" value="TreeGrafter"/>
</dbReference>
<evidence type="ECO:0000259" key="1">
    <source>
        <dbReference type="Pfam" id="PF01425"/>
    </source>
</evidence>
<proteinExistence type="predicted"/>
<evidence type="ECO:0000313" key="2">
    <source>
        <dbReference type="EMBL" id="KAF7761933.1"/>
    </source>
</evidence>
<gene>
    <name evidence="2" type="ORF">Agabi119p4_9925</name>
</gene>
<reference evidence="2 3" key="1">
    <citation type="journal article" name="Sci. Rep.">
        <title>Telomere-to-telomere assembled and centromere annotated genomes of the two main subspecies of the button mushroom Agaricus bisporus reveal especially polymorphic chromosome ends.</title>
        <authorList>
            <person name="Sonnenberg A.S.M."/>
            <person name="Sedaghat-Telgerd N."/>
            <person name="Lavrijssen B."/>
            <person name="Ohm R.A."/>
            <person name="Hendrickx P.M."/>
            <person name="Scholtmeijer K."/>
            <person name="Baars J.J.P."/>
            <person name="van Peer A."/>
        </authorList>
    </citation>
    <scope>NUCLEOTIDE SEQUENCE [LARGE SCALE GENOMIC DNA]</scope>
    <source>
        <strain evidence="2 3">H119_p4</strain>
    </source>
</reference>